<keyword evidence="4" id="KW-1185">Reference proteome</keyword>
<sequence>MQSISKRLAGAAAALAMAAAPVAASANPAASLSVVRAGSATTAENNLAAGPTATLVNIGILAALVVLVLVATDDDEDEAESA</sequence>
<feature type="chain" id="PRO_5012900837" description="Ferrochelatase" evidence="2">
    <location>
        <begin position="27"/>
        <end position="82"/>
    </location>
</feature>
<dbReference type="RefSeq" id="WP_095998481.1">
    <property type="nucleotide sequence ID" value="NZ_NSLI01000003.1"/>
</dbReference>
<comment type="caution">
    <text evidence="3">The sequence shown here is derived from an EMBL/GenBank/DDBJ whole genome shotgun (WGS) entry which is preliminary data.</text>
</comment>
<name>A0A2A2SG61_9SPHN</name>
<dbReference type="AlphaFoldDB" id="A0A2A2SG61"/>
<keyword evidence="1" id="KW-0472">Membrane</keyword>
<evidence type="ECO:0008006" key="5">
    <source>
        <dbReference type="Google" id="ProtNLM"/>
    </source>
</evidence>
<evidence type="ECO:0000256" key="2">
    <source>
        <dbReference type="SAM" id="SignalP"/>
    </source>
</evidence>
<keyword evidence="1" id="KW-1133">Transmembrane helix</keyword>
<gene>
    <name evidence="3" type="ORF">CKY28_11795</name>
</gene>
<evidence type="ECO:0000313" key="3">
    <source>
        <dbReference type="EMBL" id="PAX08239.1"/>
    </source>
</evidence>
<proteinExistence type="predicted"/>
<protein>
    <recommendedName>
        <fullName evidence="5">Ferrochelatase</fullName>
    </recommendedName>
</protein>
<keyword evidence="2" id="KW-0732">Signal</keyword>
<feature type="signal peptide" evidence="2">
    <location>
        <begin position="1"/>
        <end position="26"/>
    </location>
</feature>
<organism evidence="3 4">
    <name type="scientific">Sphingomonas lenta</name>
    <dbReference type="NCBI Taxonomy" id="1141887"/>
    <lineage>
        <taxon>Bacteria</taxon>
        <taxon>Pseudomonadati</taxon>
        <taxon>Pseudomonadota</taxon>
        <taxon>Alphaproteobacteria</taxon>
        <taxon>Sphingomonadales</taxon>
        <taxon>Sphingomonadaceae</taxon>
        <taxon>Sphingomonas</taxon>
    </lineage>
</organism>
<accession>A0A2A2SG61</accession>
<dbReference type="EMBL" id="NSLI01000003">
    <property type="protein sequence ID" value="PAX08239.1"/>
    <property type="molecule type" value="Genomic_DNA"/>
</dbReference>
<evidence type="ECO:0000256" key="1">
    <source>
        <dbReference type="SAM" id="Phobius"/>
    </source>
</evidence>
<reference evidence="4" key="1">
    <citation type="submission" date="2017-09" db="EMBL/GenBank/DDBJ databases">
        <authorList>
            <person name="Feng G."/>
            <person name="Zhu H."/>
        </authorList>
    </citation>
    <scope>NUCLEOTIDE SEQUENCE [LARGE SCALE GENOMIC DNA]</scope>
    <source>
        <strain evidence="4">1PNM-20</strain>
    </source>
</reference>
<dbReference type="Proteomes" id="UP000218151">
    <property type="component" value="Unassembled WGS sequence"/>
</dbReference>
<evidence type="ECO:0000313" key="4">
    <source>
        <dbReference type="Proteomes" id="UP000218151"/>
    </source>
</evidence>
<keyword evidence="1" id="KW-0812">Transmembrane</keyword>
<feature type="transmembrane region" description="Helical" evidence="1">
    <location>
        <begin position="53"/>
        <end position="72"/>
    </location>
</feature>